<evidence type="ECO:0000313" key="2">
    <source>
        <dbReference type="Proteomes" id="UP001055247"/>
    </source>
</evidence>
<dbReference type="EMBL" id="BPQO01000020">
    <property type="protein sequence ID" value="GJD90671.1"/>
    <property type="molecule type" value="Genomic_DNA"/>
</dbReference>
<sequence>MGFLSDPAWTEYERRIDDAWKRGDRLGRERLYASPPMRPTAWDRATSFAQCTLLAPFLIAGVVGTVMGLSGSPPRPSPPSADHVVTMRLDFPTCGSWLDPEQCRRNAVVGTADR</sequence>
<name>A0AAV4ZS24_9HYPH</name>
<proteinExistence type="predicted"/>
<gene>
    <name evidence="1" type="ORF">BHAOGJBA_4213</name>
</gene>
<dbReference type="Proteomes" id="UP001055247">
    <property type="component" value="Unassembled WGS sequence"/>
</dbReference>
<evidence type="ECO:0000313" key="1">
    <source>
        <dbReference type="EMBL" id="GJD90671.1"/>
    </source>
</evidence>
<dbReference type="RefSeq" id="WP_238230823.1">
    <property type="nucleotide sequence ID" value="NZ_BPQO01000020.1"/>
</dbReference>
<reference evidence="1" key="1">
    <citation type="journal article" date="2016" name="Front. Microbiol.">
        <title>Genome Sequence of the Piezophilic, Mesophilic Sulfate-Reducing Bacterium Desulfovibrio indicus J2T.</title>
        <authorList>
            <person name="Cao J."/>
            <person name="Maignien L."/>
            <person name="Shao Z."/>
            <person name="Alain K."/>
            <person name="Jebbar M."/>
        </authorList>
    </citation>
    <scope>NUCLEOTIDE SEQUENCE</scope>
    <source>
        <strain evidence="1">DSM 16372</strain>
    </source>
</reference>
<comment type="caution">
    <text evidence="1">The sequence shown here is derived from an EMBL/GenBank/DDBJ whole genome shotgun (WGS) entry which is preliminary data.</text>
</comment>
<reference evidence="1" key="2">
    <citation type="submission" date="2021-08" db="EMBL/GenBank/DDBJ databases">
        <authorList>
            <person name="Tani A."/>
            <person name="Ola A."/>
            <person name="Ogura Y."/>
            <person name="Katsura K."/>
            <person name="Hayashi T."/>
        </authorList>
    </citation>
    <scope>NUCLEOTIDE SEQUENCE</scope>
    <source>
        <strain evidence="1">DSM 16372</strain>
    </source>
</reference>
<dbReference type="AlphaFoldDB" id="A0AAV4ZS24"/>
<organism evidence="1 2">
    <name type="scientific">Methylobacterium hispanicum</name>
    <dbReference type="NCBI Taxonomy" id="270350"/>
    <lineage>
        <taxon>Bacteria</taxon>
        <taxon>Pseudomonadati</taxon>
        <taxon>Pseudomonadota</taxon>
        <taxon>Alphaproteobacteria</taxon>
        <taxon>Hyphomicrobiales</taxon>
        <taxon>Methylobacteriaceae</taxon>
        <taxon>Methylobacterium</taxon>
    </lineage>
</organism>
<keyword evidence="2" id="KW-1185">Reference proteome</keyword>
<protein>
    <submittedName>
        <fullName evidence="1">Uncharacterized protein</fullName>
    </submittedName>
</protein>
<accession>A0AAV4ZS24</accession>